<evidence type="ECO:0000313" key="2">
    <source>
        <dbReference type="EMBL" id="KUN86641.1"/>
    </source>
</evidence>
<reference evidence="2 3" key="1">
    <citation type="submission" date="2015-10" db="EMBL/GenBank/DDBJ databases">
        <title>Draft genome sequence of Streptomyces bungoensis DSM 41781, type strain for the species Streptomyces bungoensis.</title>
        <authorList>
            <person name="Ruckert C."/>
            <person name="Winkler A."/>
            <person name="Kalinowski J."/>
            <person name="Kampfer P."/>
            <person name="Glaeser S."/>
        </authorList>
    </citation>
    <scope>NUCLEOTIDE SEQUENCE [LARGE SCALE GENOMIC DNA]</scope>
    <source>
        <strain evidence="2 3">DSM 41781</strain>
    </source>
</reference>
<accession>A0A117REN3</accession>
<dbReference type="RefSeq" id="WP_061919860.1">
    <property type="nucleotide sequence ID" value="NZ_KQ948854.1"/>
</dbReference>
<dbReference type="EMBL" id="LMWX01000016">
    <property type="protein sequence ID" value="KUN86641.1"/>
    <property type="molecule type" value="Genomic_DNA"/>
</dbReference>
<name>A0A117REN3_9ACTN</name>
<gene>
    <name evidence="2" type="ORF">AQJ66_11450</name>
</gene>
<evidence type="ECO:0000313" key="3">
    <source>
        <dbReference type="Proteomes" id="UP000053024"/>
    </source>
</evidence>
<dbReference type="STRING" id="285568.AQJ66_11450"/>
<dbReference type="Proteomes" id="UP000053024">
    <property type="component" value="Unassembled WGS sequence"/>
</dbReference>
<evidence type="ECO:0000256" key="1">
    <source>
        <dbReference type="SAM" id="MobiDB-lite"/>
    </source>
</evidence>
<organism evidence="2 3">
    <name type="scientific">Streptomyces bungoensis</name>
    <dbReference type="NCBI Taxonomy" id="285568"/>
    <lineage>
        <taxon>Bacteria</taxon>
        <taxon>Bacillati</taxon>
        <taxon>Actinomycetota</taxon>
        <taxon>Actinomycetes</taxon>
        <taxon>Kitasatosporales</taxon>
        <taxon>Streptomycetaceae</taxon>
        <taxon>Streptomyces</taxon>
    </lineage>
</organism>
<protein>
    <submittedName>
        <fullName evidence="2">Uncharacterized protein</fullName>
    </submittedName>
</protein>
<feature type="compositionally biased region" description="Basic and acidic residues" evidence="1">
    <location>
        <begin position="41"/>
        <end position="55"/>
    </location>
</feature>
<proteinExistence type="predicted"/>
<sequence>MTNAQDLPDDEFRAAYTTAGGAYLLDRACTRLPENQRAVREPYHAPMAADRRTLREYVPGPGHPTSTQRSDAAVNALADKGAAELTEQHAVPGPHAFRRQRGDAPHPTASAPASLTGSP</sequence>
<keyword evidence="3" id="KW-1185">Reference proteome</keyword>
<comment type="caution">
    <text evidence="2">The sequence shown here is derived from an EMBL/GenBank/DDBJ whole genome shotgun (WGS) entry which is preliminary data.</text>
</comment>
<feature type="region of interest" description="Disordered" evidence="1">
    <location>
        <begin position="41"/>
        <end position="119"/>
    </location>
</feature>
<dbReference type="AlphaFoldDB" id="A0A117REN3"/>